<feature type="transmembrane region" description="Helical" evidence="1">
    <location>
        <begin position="50"/>
        <end position="69"/>
    </location>
</feature>
<dbReference type="Proteomes" id="UP001553715">
    <property type="component" value="Unassembled WGS sequence"/>
</dbReference>
<gene>
    <name evidence="3" type="ORF">AB0301_09980</name>
</gene>
<dbReference type="EMBL" id="JBFBMH010000012">
    <property type="protein sequence ID" value="MEW1975389.1"/>
    <property type="molecule type" value="Genomic_DNA"/>
</dbReference>
<dbReference type="RefSeq" id="WP_366232917.1">
    <property type="nucleotide sequence ID" value="NZ_JBFBMH010000012.1"/>
</dbReference>
<evidence type="ECO:0000313" key="3">
    <source>
        <dbReference type="EMBL" id="MEW1975389.1"/>
    </source>
</evidence>
<evidence type="ECO:0000313" key="4">
    <source>
        <dbReference type="Proteomes" id="UP001553715"/>
    </source>
</evidence>
<organism evidence="3 4">
    <name type="scientific">Microbacterium profundi</name>
    <dbReference type="NCBI Taxonomy" id="450380"/>
    <lineage>
        <taxon>Bacteria</taxon>
        <taxon>Bacillati</taxon>
        <taxon>Actinomycetota</taxon>
        <taxon>Actinomycetes</taxon>
        <taxon>Micrococcales</taxon>
        <taxon>Microbacteriaceae</taxon>
        <taxon>Microbacterium</taxon>
    </lineage>
</organism>
<accession>A0ABV3LHK0</accession>
<dbReference type="Pfam" id="PF09990">
    <property type="entry name" value="DUF2231"/>
    <property type="match status" value="1"/>
</dbReference>
<feature type="domain" description="DUF2231" evidence="2">
    <location>
        <begin position="9"/>
        <end position="156"/>
    </location>
</feature>
<feature type="transmembrane region" description="Helical" evidence="1">
    <location>
        <begin position="121"/>
        <end position="147"/>
    </location>
</feature>
<name>A0ABV3LHK0_9MICO</name>
<feature type="transmembrane region" description="Helical" evidence="1">
    <location>
        <begin position="15"/>
        <end position="38"/>
    </location>
</feature>
<feature type="transmembrane region" description="Helical" evidence="1">
    <location>
        <begin position="89"/>
        <end position="109"/>
    </location>
</feature>
<sequence>MAEALEIGGLPLHPLIVHLVVVLTPLTALALVLSVFWLAARRRLGIVTPLAALVVLILVPITVAAGESLKEVVGPLPAVERHESFGRMLLPWAIALFVVAAAHWAWYRFGRRGVIETRPSLARVITVVLGVLATGVSVGVTVMIVLIGESGAQAVWG</sequence>
<keyword evidence="4" id="KW-1185">Reference proteome</keyword>
<keyword evidence="1" id="KW-0472">Membrane</keyword>
<dbReference type="InterPro" id="IPR019251">
    <property type="entry name" value="DUF2231_TM"/>
</dbReference>
<comment type="caution">
    <text evidence="3">The sequence shown here is derived from an EMBL/GenBank/DDBJ whole genome shotgun (WGS) entry which is preliminary data.</text>
</comment>
<proteinExistence type="predicted"/>
<evidence type="ECO:0000259" key="2">
    <source>
        <dbReference type="Pfam" id="PF09990"/>
    </source>
</evidence>
<protein>
    <submittedName>
        <fullName evidence="3">DUF2231 domain-containing protein</fullName>
    </submittedName>
</protein>
<reference evidence="3 4" key="1">
    <citation type="submission" date="2024-06" db="EMBL/GenBank/DDBJ databases">
        <title>The Natural Products Discovery Center: Release of the First 8490 Sequenced Strains for Exploring Actinobacteria Biosynthetic Diversity.</title>
        <authorList>
            <person name="Kalkreuter E."/>
            <person name="Kautsar S.A."/>
            <person name="Yang D."/>
            <person name="Bader C.D."/>
            <person name="Teijaro C.N."/>
            <person name="Fluegel L."/>
            <person name="Davis C.M."/>
            <person name="Simpson J.R."/>
            <person name="Lauterbach L."/>
            <person name="Steele A.D."/>
            <person name="Gui C."/>
            <person name="Meng S."/>
            <person name="Li G."/>
            <person name="Viehrig K."/>
            <person name="Ye F."/>
            <person name="Su P."/>
            <person name="Kiefer A.F."/>
            <person name="Nichols A."/>
            <person name="Cepeda A.J."/>
            <person name="Yan W."/>
            <person name="Fan B."/>
            <person name="Jiang Y."/>
            <person name="Adhikari A."/>
            <person name="Zheng C.-J."/>
            <person name="Schuster L."/>
            <person name="Cowan T.M."/>
            <person name="Smanski M.J."/>
            <person name="Chevrette M.G."/>
            <person name="De Carvalho L.P.S."/>
            <person name="Shen B."/>
        </authorList>
    </citation>
    <scope>NUCLEOTIDE SEQUENCE [LARGE SCALE GENOMIC DNA]</scope>
    <source>
        <strain evidence="3 4">NPDC077434</strain>
    </source>
</reference>
<keyword evidence="1" id="KW-1133">Transmembrane helix</keyword>
<evidence type="ECO:0000256" key="1">
    <source>
        <dbReference type="SAM" id="Phobius"/>
    </source>
</evidence>
<keyword evidence="1" id="KW-0812">Transmembrane</keyword>